<reference evidence="1 2" key="1">
    <citation type="submission" date="2014-05" db="EMBL/GenBank/DDBJ databases">
        <title>Complete Genome Sequence of the Acinetobacter phage YMC/13/01/C62.</title>
        <authorList>
            <person name="Jeon J."/>
            <person name="Yong D."/>
            <person name="Lee K."/>
        </authorList>
    </citation>
    <scope>NUCLEOTIDE SEQUENCE [LARGE SCALE GENOMIC DNA]</scope>
</reference>
<sequence>MNIDEIKRNAPDGATHKAGRIYIKNLRDNTPKDSAYYCGYIYAYDFWDGKRWQGCVCKPRDFFRIKSL</sequence>
<dbReference type="GeneID" id="20283761"/>
<keyword evidence="2" id="KW-1185">Reference proteome</keyword>
<protein>
    <submittedName>
        <fullName evidence="1">Uncharacterized protein</fullName>
    </submittedName>
</protein>
<dbReference type="EMBL" id="KJ817802">
    <property type="protein sequence ID" value="AID17986.1"/>
    <property type="molecule type" value="Genomic_DNA"/>
</dbReference>
<dbReference type="RefSeq" id="YP_009055493.1">
    <property type="nucleotide sequence ID" value="NC_024785.1"/>
</dbReference>
<evidence type="ECO:0000313" key="2">
    <source>
        <dbReference type="Proteomes" id="UP000027393"/>
    </source>
</evidence>
<dbReference type="Proteomes" id="UP000027393">
    <property type="component" value="Segment"/>
</dbReference>
<dbReference type="KEGG" id="vg:20283761"/>
<gene>
    <name evidence="1" type="ORF">BPABA14_00720</name>
</gene>
<organism evidence="1 2">
    <name type="scientific">Acinetobacter phage YMC-13-01-C62</name>
    <dbReference type="NCBI Taxonomy" id="1505225"/>
    <lineage>
        <taxon>Viruses</taxon>
        <taxon>Duplodnaviria</taxon>
        <taxon>Heunggongvirae</taxon>
        <taxon>Uroviricota</taxon>
        <taxon>Caudoviricetes</taxon>
        <taxon>Obolenskvirus</taxon>
        <taxon>Obolenskvirus AbC62</taxon>
    </lineage>
</organism>
<dbReference type="OrthoDB" id="20474at10239"/>
<evidence type="ECO:0000313" key="1">
    <source>
        <dbReference type="EMBL" id="AID17986.1"/>
    </source>
</evidence>
<proteinExistence type="predicted"/>
<name>A0A068CDH6_9CAUD</name>
<accession>A0A068CDH6</accession>